<reference evidence="3 4" key="1">
    <citation type="submission" date="2018-12" db="EMBL/GenBank/DDBJ databases">
        <title>Complete genome sequence of Haloplanus rallus MBLA0036.</title>
        <authorList>
            <person name="Nam Y.-d."/>
            <person name="Kang J."/>
            <person name="Chung W.-H."/>
            <person name="Park Y.S."/>
        </authorList>
    </citation>
    <scope>NUCLEOTIDE SEQUENCE [LARGE SCALE GENOMIC DNA]</scope>
    <source>
        <strain evidence="3 4">MBLA0036</strain>
    </source>
</reference>
<dbReference type="RefSeq" id="WP_157688818.1">
    <property type="nucleotide sequence ID" value="NZ_CP034345.1"/>
</dbReference>
<dbReference type="Proteomes" id="UP000428325">
    <property type="component" value="Chromosome"/>
</dbReference>
<accession>A0A6B9F582</accession>
<sequence length="147" mass="15447">MDRRAFLAALHVALLPAGCLTAPDGGGDASTTPDGSTATPEGDRTSSTPDSDRIAIVVTNGRDATLDVTLTVTSDGDRVYRGTVAVGAGARRTVDPGIDRTGAYELTVALPDGSESVRPFDVEEYDRRTGANLIVEIGERIRILMEE</sequence>
<name>A0A6B9F582_9EURY</name>
<dbReference type="OrthoDB" id="349589at2157"/>
<dbReference type="Pfam" id="PF25942">
    <property type="entry name" value="Ig_halo"/>
    <property type="match status" value="1"/>
</dbReference>
<evidence type="ECO:0000259" key="2">
    <source>
        <dbReference type="Pfam" id="PF25942"/>
    </source>
</evidence>
<evidence type="ECO:0000313" key="3">
    <source>
        <dbReference type="EMBL" id="QGX94542.1"/>
    </source>
</evidence>
<gene>
    <name evidence="3" type="ORF">EI982_06945</name>
</gene>
<organism evidence="3 4">
    <name type="scientific">Haloplanus rallus</name>
    <dbReference type="NCBI Taxonomy" id="1816183"/>
    <lineage>
        <taxon>Archaea</taxon>
        <taxon>Methanobacteriati</taxon>
        <taxon>Methanobacteriota</taxon>
        <taxon>Stenosarchaea group</taxon>
        <taxon>Halobacteria</taxon>
        <taxon>Halobacteriales</taxon>
        <taxon>Haloferacaceae</taxon>
        <taxon>Haloplanus</taxon>
    </lineage>
</organism>
<dbReference type="InterPro" id="IPR058929">
    <property type="entry name" value="Ig_halo"/>
</dbReference>
<dbReference type="AlphaFoldDB" id="A0A6B9F582"/>
<dbReference type="KEGG" id="hra:EI982_06945"/>
<keyword evidence="4" id="KW-1185">Reference proteome</keyword>
<protein>
    <recommendedName>
        <fullName evidence="2">Ig-like domain-containing protein</fullName>
    </recommendedName>
</protein>
<evidence type="ECO:0000256" key="1">
    <source>
        <dbReference type="SAM" id="MobiDB-lite"/>
    </source>
</evidence>
<feature type="compositionally biased region" description="Polar residues" evidence="1">
    <location>
        <begin position="29"/>
        <end position="49"/>
    </location>
</feature>
<dbReference type="EMBL" id="CP034345">
    <property type="protein sequence ID" value="QGX94542.1"/>
    <property type="molecule type" value="Genomic_DNA"/>
</dbReference>
<feature type="region of interest" description="Disordered" evidence="1">
    <location>
        <begin position="25"/>
        <end position="53"/>
    </location>
</feature>
<dbReference type="GeneID" id="43369256"/>
<proteinExistence type="predicted"/>
<evidence type="ECO:0000313" key="4">
    <source>
        <dbReference type="Proteomes" id="UP000428325"/>
    </source>
</evidence>
<feature type="domain" description="Ig-like" evidence="2">
    <location>
        <begin position="66"/>
        <end position="131"/>
    </location>
</feature>